<dbReference type="InterPro" id="IPR000182">
    <property type="entry name" value="GNAT_dom"/>
</dbReference>
<dbReference type="InterPro" id="IPR016181">
    <property type="entry name" value="Acyl_CoA_acyltransferase"/>
</dbReference>
<comment type="caution">
    <text evidence="4">The sequence shown here is derived from an EMBL/GenBank/DDBJ whole genome shotgun (WGS) entry which is preliminary data.</text>
</comment>
<dbReference type="InterPro" id="IPR050832">
    <property type="entry name" value="Bact_Acetyltransf"/>
</dbReference>
<dbReference type="SUPFAM" id="SSF55729">
    <property type="entry name" value="Acyl-CoA N-acyltransferases (Nat)"/>
    <property type="match status" value="1"/>
</dbReference>
<organism evidence="4 5">
    <name type="scientific">Nocardia uniformis</name>
    <dbReference type="NCBI Taxonomy" id="53432"/>
    <lineage>
        <taxon>Bacteria</taxon>
        <taxon>Bacillati</taxon>
        <taxon>Actinomycetota</taxon>
        <taxon>Actinomycetes</taxon>
        <taxon>Mycobacteriales</taxon>
        <taxon>Nocardiaceae</taxon>
        <taxon>Nocardia</taxon>
    </lineage>
</organism>
<evidence type="ECO:0000256" key="2">
    <source>
        <dbReference type="ARBA" id="ARBA00023315"/>
    </source>
</evidence>
<proteinExistence type="predicted"/>
<dbReference type="PROSITE" id="PS51186">
    <property type="entry name" value="GNAT"/>
    <property type="match status" value="1"/>
</dbReference>
<dbReference type="EMBL" id="JABELX010000020">
    <property type="protein sequence ID" value="NNH75257.1"/>
    <property type="molecule type" value="Genomic_DNA"/>
</dbReference>
<dbReference type="Proteomes" id="UP000586827">
    <property type="component" value="Unassembled WGS sequence"/>
</dbReference>
<evidence type="ECO:0000256" key="1">
    <source>
        <dbReference type="ARBA" id="ARBA00022679"/>
    </source>
</evidence>
<reference evidence="4 5" key="1">
    <citation type="submission" date="2020-05" db="EMBL/GenBank/DDBJ databases">
        <title>MicrobeNet Type strains.</title>
        <authorList>
            <person name="Nicholson A.C."/>
        </authorList>
    </citation>
    <scope>NUCLEOTIDE SEQUENCE [LARGE SCALE GENOMIC DNA]</scope>
    <source>
        <strain evidence="4 5">JCM 3224</strain>
    </source>
</reference>
<name>A0A849CFG1_9NOCA</name>
<dbReference type="GO" id="GO:0016747">
    <property type="term" value="F:acyltransferase activity, transferring groups other than amino-acyl groups"/>
    <property type="evidence" value="ECO:0007669"/>
    <property type="project" value="InterPro"/>
</dbReference>
<dbReference type="PANTHER" id="PTHR43877">
    <property type="entry name" value="AMINOALKYLPHOSPHONATE N-ACETYLTRANSFERASE-RELATED-RELATED"/>
    <property type="match status" value="1"/>
</dbReference>
<feature type="domain" description="N-acetyltransferase" evidence="3">
    <location>
        <begin position="6"/>
        <end position="165"/>
    </location>
</feature>
<dbReference type="RefSeq" id="WP_067529610.1">
    <property type="nucleotide sequence ID" value="NZ_JABELX010000020.1"/>
</dbReference>
<gene>
    <name evidence="4" type="ORF">HLB23_36315</name>
</gene>
<keyword evidence="5" id="KW-1185">Reference proteome</keyword>
<evidence type="ECO:0000313" key="4">
    <source>
        <dbReference type="EMBL" id="NNH75257.1"/>
    </source>
</evidence>
<evidence type="ECO:0000313" key="5">
    <source>
        <dbReference type="Proteomes" id="UP000586827"/>
    </source>
</evidence>
<keyword evidence="1 4" id="KW-0808">Transferase</keyword>
<dbReference type="AlphaFoldDB" id="A0A849CFG1"/>
<evidence type="ECO:0000259" key="3">
    <source>
        <dbReference type="PROSITE" id="PS51186"/>
    </source>
</evidence>
<dbReference type="PANTHER" id="PTHR43877:SF2">
    <property type="entry name" value="AMINOALKYLPHOSPHONATE N-ACETYLTRANSFERASE-RELATED"/>
    <property type="match status" value="1"/>
</dbReference>
<protein>
    <submittedName>
        <fullName evidence="4">GNAT family N-acetyltransferase</fullName>
    </submittedName>
</protein>
<keyword evidence="2" id="KW-0012">Acyltransferase</keyword>
<dbReference type="CDD" id="cd04301">
    <property type="entry name" value="NAT_SF"/>
    <property type="match status" value="1"/>
</dbReference>
<sequence length="165" mass="18208">MPLTEFTFRTSTAEDQQFLAQMLIEAAVASGHVLTVDDLPETPDSYRYVAEWGKPSDLGVIAHDEHGTPVGAAWARLFDHSNASPAFIDDRTPELTIATVAKQRGRGLGTALLRQLQDTARRSGITNLSLGVHRDNRPAQQLYRNEGWTAHTIAGEYNILVKQLN</sequence>
<dbReference type="Pfam" id="PF00583">
    <property type="entry name" value="Acetyltransf_1"/>
    <property type="match status" value="1"/>
</dbReference>
<accession>A0A849CFG1</accession>
<dbReference type="Gene3D" id="3.40.630.30">
    <property type="match status" value="1"/>
</dbReference>